<keyword evidence="1" id="KW-1133">Transmembrane helix</keyword>
<keyword evidence="5" id="KW-1185">Reference proteome</keyword>
<dbReference type="AlphaFoldDB" id="A0A3M0DP81"/>
<reference evidence="2 5" key="2">
    <citation type="submission" date="2018-07" db="EMBL/GenBank/DDBJ databases">
        <title>Genome sequences of Haloplanus aerogenes JCM 16430T.</title>
        <authorList>
            <person name="Kim Y.B."/>
            <person name="Roh S.W."/>
        </authorList>
    </citation>
    <scope>NUCLEOTIDE SEQUENCE [LARGE SCALE GENOMIC DNA]</scope>
    <source>
        <strain evidence="2 5">JCM 16430</strain>
    </source>
</reference>
<dbReference type="EMBL" id="CP034145">
    <property type="protein sequence ID" value="AZH24655.1"/>
    <property type="molecule type" value="Genomic_DNA"/>
</dbReference>
<sequence length="222" mass="23218">MARLPNSLSRTSQLALLLVVLLTASAGVASAAVAGDFTSSYDGYNDDSDTSVPGHEIQVSGSLEFSGENAVDARIVVYSSQHTVLEDSSVELLQPGASSVDFTRDYVNRGVRYSADEVPSGTRLELEFVVYPVSGLTQSELTSAEVVVRYDTPAGDQEESRMEVTTAMSNTPAQVINSQGNDQQVHIAVWVFAGIGALAVALVVLMALYSVIGGGGGGPPKS</sequence>
<evidence type="ECO:0000313" key="4">
    <source>
        <dbReference type="Proteomes" id="UP000277326"/>
    </source>
</evidence>
<dbReference type="KEGG" id="haer:DU502_04315"/>
<keyword evidence="1" id="KW-0812">Transmembrane</keyword>
<keyword evidence="1" id="KW-0472">Membrane</keyword>
<accession>A0A3M0DP81</accession>
<protein>
    <submittedName>
        <fullName evidence="3">Uncharacterized protein</fullName>
    </submittedName>
</protein>
<evidence type="ECO:0000313" key="5">
    <source>
        <dbReference type="Proteomes" id="UP000282007"/>
    </source>
</evidence>
<dbReference type="EMBL" id="REFS01000002">
    <property type="protein sequence ID" value="RMB23688.1"/>
    <property type="molecule type" value="Genomic_DNA"/>
</dbReference>
<dbReference type="RefSeq" id="WP_121919612.1">
    <property type="nucleotide sequence ID" value="NZ_CP034145.1"/>
</dbReference>
<name>A0A3M0DP81_9EURY</name>
<reference evidence="3 4" key="1">
    <citation type="journal article" date="2015" name="Stand. Genomic Sci.">
        <title>Genomic Encyclopedia of Bacterial and Archaeal Type Strains, Phase III: the genomes of soil and plant-associated and newly described type strains.</title>
        <authorList>
            <person name="Whitman W.B."/>
            <person name="Woyke T."/>
            <person name="Klenk H.P."/>
            <person name="Zhou Y."/>
            <person name="Lilburn T.G."/>
            <person name="Beck B.J."/>
            <person name="De Vos P."/>
            <person name="Vandamme P."/>
            <person name="Eisen J.A."/>
            <person name="Garrity G."/>
            <person name="Hugenholtz P."/>
            <person name="Kyrpides N.C."/>
        </authorList>
    </citation>
    <scope>NUCLEOTIDE SEQUENCE [LARGE SCALE GENOMIC DNA]</scope>
    <source>
        <strain evidence="3 4">CGMCC 1.10124</strain>
    </source>
</reference>
<dbReference type="Proteomes" id="UP000282007">
    <property type="component" value="Chromosome"/>
</dbReference>
<dbReference type="GeneID" id="38470483"/>
<dbReference type="Proteomes" id="UP000277326">
    <property type="component" value="Unassembled WGS sequence"/>
</dbReference>
<reference evidence="3" key="3">
    <citation type="submission" date="2018-10" db="EMBL/GenBank/DDBJ databases">
        <authorList>
            <person name="Whitman W."/>
            <person name="Huntemann M."/>
            <person name="Clum A."/>
            <person name="Pillay M."/>
            <person name="Palaniappan K."/>
            <person name="Varghese N."/>
            <person name="Mikhailova N."/>
            <person name="Stamatis D."/>
            <person name="Reddy T."/>
            <person name="Daum C."/>
            <person name="Shapiro N."/>
            <person name="Ivanova N."/>
            <person name="Kyrpides N."/>
            <person name="Woyke T."/>
        </authorList>
    </citation>
    <scope>NUCLEOTIDE SEQUENCE</scope>
    <source>
        <strain evidence="3">CGMCC 1.10124</strain>
    </source>
</reference>
<gene>
    <name evidence="3" type="ORF">ATH50_0913</name>
    <name evidence="2" type="ORF">DU502_04315</name>
</gene>
<evidence type="ECO:0000313" key="2">
    <source>
        <dbReference type="EMBL" id="AZH24655.1"/>
    </source>
</evidence>
<evidence type="ECO:0000313" key="3">
    <source>
        <dbReference type="EMBL" id="RMB23688.1"/>
    </source>
</evidence>
<proteinExistence type="predicted"/>
<organism evidence="3 4">
    <name type="scientific">Haloplanus aerogenes</name>
    <dbReference type="NCBI Taxonomy" id="660522"/>
    <lineage>
        <taxon>Archaea</taxon>
        <taxon>Methanobacteriati</taxon>
        <taxon>Methanobacteriota</taxon>
        <taxon>Stenosarchaea group</taxon>
        <taxon>Halobacteria</taxon>
        <taxon>Halobacteriales</taxon>
        <taxon>Haloferacaceae</taxon>
        <taxon>Haloplanus</taxon>
    </lineage>
</organism>
<feature type="transmembrane region" description="Helical" evidence="1">
    <location>
        <begin position="187"/>
        <end position="212"/>
    </location>
</feature>
<evidence type="ECO:0000256" key="1">
    <source>
        <dbReference type="SAM" id="Phobius"/>
    </source>
</evidence>